<evidence type="ECO:0000259" key="3">
    <source>
        <dbReference type="PROSITE" id="PS51371"/>
    </source>
</evidence>
<dbReference type="Pfam" id="PF00571">
    <property type="entry name" value="CBS"/>
    <property type="match status" value="2"/>
</dbReference>
<dbReference type="InterPro" id="IPR000644">
    <property type="entry name" value="CBS_dom"/>
</dbReference>
<accession>A0A239AAI8</accession>
<dbReference type="OrthoDB" id="9802114at2"/>
<dbReference type="PROSITE" id="PS51371">
    <property type="entry name" value="CBS"/>
    <property type="match status" value="2"/>
</dbReference>
<organism evidence="4 5">
    <name type="scientific">Humidesulfovibrio mexicanus</name>
    <dbReference type="NCBI Taxonomy" id="147047"/>
    <lineage>
        <taxon>Bacteria</taxon>
        <taxon>Pseudomonadati</taxon>
        <taxon>Thermodesulfobacteriota</taxon>
        <taxon>Desulfovibrionia</taxon>
        <taxon>Desulfovibrionales</taxon>
        <taxon>Desulfovibrionaceae</taxon>
        <taxon>Humidesulfovibrio</taxon>
    </lineage>
</organism>
<feature type="domain" description="CBS" evidence="3">
    <location>
        <begin position="7"/>
        <end position="66"/>
    </location>
</feature>
<evidence type="ECO:0000313" key="5">
    <source>
        <dbReference type="Proteomes" id="UP000198324"/>
    </source>
</evidence>
<proteinExistence type="predicted"/>
<dbReference type="SUPFAM" id="SSF54631">
    <property type="entry name" value="CBS-domain pair"/>
    <property type="match status" value="1"/>
</dbReference>
<dbReference type="InterPro" id="IPR046342">
    <property type="entry name" value="CBS_dom_sf"/>
</dbReference>
<dbReference type="InterPro" id="IPR051462">
    <property type="entry name" value="CBS_domain-containing"/>
</dbReference>
<protein>
    <submittedName>
        <fullName evidence="4">Acetoin utilization protein AcuB</fullName>
    </submittedName>
</protein>
<dbReference type="Proteomes" id="UP000198324">
    <property type="component" value="Unassembled WGS sequence"/>
</dbReference>
<reference evidence="4 5" key="1">
    <citation type="submission" date="2017-06" db="EMBL/GenBank/DDBJ databases">
        <authorList>
            <person name="Kim H.J."/>
            <person name="Triplett B.A."/>
        </authorList>
    </citation>
    <scope>NUCLEOTIDE SEQUENCE [LARGE SCALE GENOMIC DNA]</scope>
    <source>
        <strain evidence="4 5">DSM 13116</strain>
    </source>
</reference>
<dbReference type="RefSeq" id="WP_089274164.1">
    <property type="nucleotide sequence ID" value="NZ_FZOC01000003.1"/>
</dbReference>
<sequence length="225" mass="24276">MLVRDWMTKNVITLGLKTTVVDAAEIMRTKKVRQFPVIDDKGALVGIVSDRDIRDAMPSKYLPGDSAGGGSLGSLRAADIMTAEPMTVSPVTPVDLVANLLQRHKFGGLPVVDAASRLVGIITVADVLRFLCSASGVQRGGPQLAVRLDAKPGPLTALLQRLRTEGIRFGSVFTSHEPTSPDHRIAYVRISDLGEHSMDSLVATLKHDYSIQFFVEDGRTTLLEG</sequence>
<dbReference type="AlphaFoldDB" id="A0A239AAI8"/>
<dbReference type="PANTHER" id="PTHR48108:SF30">
    <property type="entry name" value="L-ASPARTATE SEMIALDEHYDE SULFURTRANSFERASE"/>
    <property type="match status" value="1"/>
</dbReference>
<name>A0A239AAI8_9BACT</name>
<evidence type="ECO:0000256" key="2">
    <source>
        <dbReference type="PROSITE-ProRule" id="PRU00703"/>
    </source>
</evidence>
<keyword evidence="1" id="KW-0677">Repeat</keyword>
<dbReference type="Gene3D" id="3.10.580.10">
    <property type="entry name" value="CBS-domain"/>
    <property type="match status" value="1"/>
</dbReference>
<feature type="domain" description="CBS" evidence="3">
    <location>
        <begin position="81"/>
        <end position="139"/>
    </location>
</feature>
<dbReference type="EMBL" id="FZOC01000003">
    <property type="protein sequence ID" value="SNR92676.1"/>
    <property type="molecule type" value="Genomic_DNA"/>
</dbReference>
<dbReference type="CDD" id="cd04584">
    <property type="entry name" value="CBS_pair_AcuB_like"/>
    <property type="match status" value="1"/>
</dbReference>
<evidence type="ECO:0000256" key="1">
    <source>
        <dbReference type="ARBA" id="ARBA00022737"/>
    </source>
</evidence>
<dbReference type="SMART" id="SM00116">
    <property type="entry name" value="CBS"/>
    <property type="match status" value="2"/>
</dbReference>
<evidence type="ECO:0000313" key="4">
    <source>
        <dbReference type="EMBL" id="SNR92676.1"/>
    </source>
</evidence>
<keyword evidence="2" id="KW-0129">CBS domain</keyword>
<gene>
    <name evidence="4" type="ORF">SAMN04488503_1965</name>
</gene>
<keyword evidence="5" id="KW-1185">Reference proteome</keyword>
<dbReference type="PANTHER" id="PTHR48108">
    <property type="entry name" value="CBS DOMAIN-CONTAINING PROTEIN CBSX2, CHLOROPLASTIC"/>
    <property type="match status" value="1"/>
</dbReference>